<dbReference type="RefSeq" id="XP_040880581.1">
    <property type="nucleotide sequence ID" value="XM_041028015.1"/>
</dbReference>
<protein>
    <submittedName>
        <fullName evidence="1">Uncharacterized protein</fullName>
    </submittedName>
</protein>
<accession>A0A074VSZ9</accession>
<proteinExistence type="predicted"/>
<keyword evidence="2" id="KW-1185">Reference proteome</keyword>
<evidence type="ECO:0000313" key="2">
    <source>
        <dbReference type="Proteomes" id="UP000030672"/>
    </source>
</evidence>
<dbReference type="AlphaFoldDB" id="A0A074VSZ9"/>
<dbReference type="GeneID" id="63921388"/>
<organism evidence="1 2">
    <name type="scientific">Aureobasidium melanogenum (strain CBS 110374)</name>
    <name type="common">Aureobasidium pullulans var. melanogenum</name>
    <dbReference type="NCBI Taxonomy" id="1043003"/>
    <lineage>
        <taxon>Eukaryota</taxon>
        <taxon>Fungi</taxon>
        <taxon>Dikarya</taxon>
        <taxon>Ascomycota</taxon>
        <taxon>Pezizomycotina</taxon>
        <taxon>Dothideomycetes</taxon>
        <taxon>Dothideomycetidae</taxon>
        <taxon>Dothideales</taxon>
        <taxon>Saccotheciaceae</taxon>
        <taxon>Aureobasidium</taxon>
    </lineage>
</organism>
<dbReference type="HOGENOM" id="CLU_2061046_0_0_1"/>
<name>A0A074VSZ9_AURM1</name>
<gene>
    <name evidence="1" type="ORF">M437DRAFT_83934</name>
</gene>
<sequence length="119" mass="12515">MARGHVPLRLHPEEAMARSGAQALALLETNTANVLTISLYTMPYHIYSSSMDLALSNTSIITYPIGVLQAANGDGGKDPGYIVLNNGDTGKDPGARETETQGISALLFACCSDRSSSEA</sequence>
<dbReference type="Proteomes" id="UP000030672">
    <property type="component" value="Unassembled WGS sequence"/>
</dbReference>
<dbReference type="EMBL" id="KL584831">
    <property type="protein sequence ID" value="KEQ63558.1"/>
    <property type="molecule type" value="Genomic_DNA"/>
</dbReference>
<reference evidence="1 2" key="1">
    <citation type="journal article" date="2014" name="BMC Genomics">
        <title>Genome sequencing of four Aureobasidium pullulans varieties: biotechnological potential, stress tolerance, and description of new species.</title>
        <authorList>
            <person name="Gostin Ar C."/>
            <person name="Ohm R.A."/>
            <person name="Kogej T."/>
            <person name="Sonjak S."/>
            <person name="Turk M."/>
            <person name="Zajc J."/>
            <person name="Zalar P."/>
            <person name="Grube M."/>
            <person name="Sun H."/>
            <person name="Han J."/>
            <person name="Sharma A."/>
            <person name="Chiniquy J."/>
            <person name="Ngan C.Y."/>
            <person name="Lipzen A."/>
            <person name="Barry K."/>
            <person name="Grigoriev I.V."/>
            <person name="Gunde-Cimerman N."/>
        </authorList>
    </citation>
    <scope>NUCLEOTIDE SEQUENCE [LARGE SCALE GENOMIC DNA]</scope>
    <source>
        <strain evidence="1 2">CBS 110374</strain>
    </source>
</reference>
<evidence type="ECO:0000313" key="1">
    <source>
        <dbReference type="EMBL" id="KEQ63558.1"/>
    </source>
</evidence>